<dbReference type="InterPro" id="IPR013320">
    <property type="entry name" value="ConA-like_dom_sf"/>
</dbReference>
<accession>A0A3D9S6Z0</accession>
<feature type="domain" description="GH16" evidence="1">
    <location>
        <begin position="32"/>
        <end position="334"/>
    </location>
</feature>
<evidence type="ECO:0000313" key="2">
    <source>
        <dbReference type="EMBL" id="REE88936.1"/>
    </source>
</evidence>
<comment type="caution">
    <text evidence="2">The sequence shown here is derived from an EMBL/GenBank/DDBJ whole genome shotgun (WGS) entry which is preliminary data.</text>
</comment>
<dbReference type="OrthoDB" id="9809583at2"/>
<dbReference type="AlphaFoldDB" id="A0A3D9S6Z0"/>
<dbReference type="InterPro" id="IPR000757">
    <property type="entry name" value="Beta-glucanase-like"/>
</dbReference>
<dbReference type="PROSITE" id="PS51762">
    <property type="entry name" value="GH16_2"/>
    <property type="match status" value="1"/>
</dbReference>
<gene>
    <name evidence="2" type="ORF">A8990_10732</name>
</gene>
<keyword evidence="2" id="KW-0378">Hydrolase</keyword>
<dbReference type="EMBL" id="QTTN01000007">
    <property type="protein sequence ID" value="REE88936.1"/>
    <property type="molecule type" value="Genomic_DNA"/>
</dbReference>
<keyword evidence="3" id="KW-1185">Reference proteome</keyword>
<organism evidence="2 3">
    <name type="scientific">Paenibacillus taihuensis</name>
    <dbReference type="NCBI Taxonomy" id="1156355"/>
    <lineage>
        <taxon>Bacteria</taxon>
        <taxon>Bacillati</taxon>
        <taxon>Bacillota</taxon>
        <taxon>Bacilli</taxon>
        <taxon>Bacillales</taxon>
        <taxon>Paenibacillaceae</taxon>
        <taxon>Paenibacillus</taxon>
    </lineage>
</organism>
<dbReference type="Gene3D" id="2.60.120.200">
    <property type="match status" value="1"/>
</dbReference>
<dbReference type="GO" id="GO:0005975">
    <property type="term" value="P:carbohydrate metabolic process"/>
    <property type="evidence" value="ECO:0007669"/>
    <property type="project" value="InterPro"/>
</dbReference>
<dbReference type="SUPFAM" id="SSF49899">
    <property type="entry name" value="Concanavalin A-like lectins/glucanases"/>
    <property type="match status" value="1"/>
</dbReference>
<dbReference type="GO" id="GO:0004553">
    <property type="term" value="F:hydrolase activity, hydrolyzing O-glycosyl compounds"/>
    <property type="evidence" value="ECO:0007669"/>
    <property type="project" value="InterPro"/>
</dbReference>
<evidence type="ECO:0000259" key="1">
    <source>
        <dbReference type="PROSITE" id="PS51762"/>
    </source>
</evidence>
<dbReference type="Proteomes" id="UP000256304">
    <property type="component" value="Unassembled WGS sequence"/>
</dbReference>
<sequence>MGSVGIAVASVYTEIDNEYLQLNNTVGVHWRNGLENAPVNPVTSGMQTVFSDDFKTMPSISKTGIGATYASAKVDEARGGMFGWAAFEDRGGTNDPFSIADNDFMQLTTTYHPTGYVRDDYWKQKVSTGYLSSMDQAGGGFHTEGGRNQYFEARMFFGPNPGMWPAFWTLTANGYVQNAYLANQPSDELDILEGSMGTPNGYQIAWHPWGYDKPAAAGYDASKLGGGYQINLDTPPFNNVNLALCFHTLGVYITKDMTYYYCDNVFVNQHKTLPFSWQYGNYFILNPALSDHYGIKGNSSDPFEIFEVPGGFTRYGNESNTYIDWVRAYQDAPGTVRFESNSSIKALSGDVVSVNVSRNDAAAELSGSYHVRSWR</sequence>
<reference evidence="2 3" key="1">
    <citation type="submission" date="2018-08" db="EMBL/GenBank/DDBJ databases">
        <title>Genomic Encyclopedia of Type Strains, Phase III (KMG-III): the genomes of soil and plant-associated and newly described type strains.</title>
        <authorList>
            <person name="Whitman W."/>
        </authorList>
    </citation>
    <scope>NUCLEOTIDE SEQUENCE [LARGE SCALE GENOMIC DNA]</scope>
    <source>
        <strain evidence="2 3">CGMCC 1.10966</strain>
    </source>
</reference>
<name>A0A3D9S6Z0_9BACL</name>
<evidence type="ECO:0000313" key="3">
    <source>
        <dbReference type="Proteomes" id="UP000256304"/>
    </source>
</evidence>
<dbReference type="CDD" id="cd00413">
    <property type="entry name" value="Glyco_hydrolase_16"/>
    <property type="match status" value="1"/>
</dbReference>
<protein>
    <submittedName>
        <fullName evidence="2">Glycosyl hydrolase family 16</fullName>
    </submittedName>
</protein>
<proteinExistence type="predicted"/>